<dbReference type="Proteomes" id="UP001187471">
    <property type="component" value="Unassembled WGS sequence"/>
</dbReference>
<dbReference type="SUPFAM" id="SSF52540">
    <property type="entry name" value="P-loop containing nucleoside triphosphate hydrolases"/>
    <property type="match status" value="1"/>
</dbReference>
<dbReference type="Pfam" id="PF00931">
    <property type="entry name" value="NB-ARC"/>
    <property type="match status" value="1"/>
</dbReference>
<dbReference type="PANTHER" id="PTHR33463:SF202">
    <property type="entry name" value="NB-ARC DOMAIN-CONTAINING PROTEIN"/>
    <property type="match status" value="1"/>
</dbReference>
<organism evidence="3 4">
    <name type="scientific">Escallonia rubra</name>
    <dbReference type="NCBI Taxonomy" id="112253"/>
    <lineage>
        <taxon>Eukaryota</taxon>
        <taxon>Viridiplantae</taxon>
        <taxon>Streptophyta</taxon>
        <taxon>Embryophyta</taxon>
        <taxon>Tracheophyta</taxon>
        <taxon>Spermatophyta</taxon>
        <taxon>Magnoliopsida</taxon>
        <taxon>eudicotyledons</taxon>
        <taxon>Gunneridae</taxon>
        <taxon>Pentapetalae</taxon>
        <taxon>asterids</taxon>
        <taxon>campanulids</taxon>
        <taxon>Escalloniales</taxon>
        <taxon>Escalloniaceae</taxon>
        <taxon>Escallonia</taxon>
    </lineage>
</organism>
<dbReference type="InterPro" id="IPR002182">
    <property type="entry name" value="NB-ARC"/>
</dbReference>
<keyword evidence="4" id="KW-1185">Reference proteome</keyword>
<feature type="domain" description="NB-ARC" evidence="2">
    <location>
        <begin position="113"/>
        <end position="267"/>
    </location>
</feature>
<evidence type="ECO:0000259" key="2">
    <source>
        <dbReference type="Pfam" id="PF00931"/>
    </source>
</evidence>
<dbReference type="AlphaFoldDB" id="A0AA88QNU8"/>
<evidence type="ECO:0000313" key="3">
    <source>
        <dbReference type="EMBL" id="KAK2968241.1"/>
    </source>
</evidence>
<dbReference type="GO" id="GO:0043531">
    <property type="term" value="F:ADP binding"/>
    <property type="evidence" value="ECO:0007669"/>
    <property type="project" value="InterPro"/>
</dbReference>
<proteinExistence type="predicted"/>
<sequence length="267" mass="30308">MDILASCLAGAIVELGKCFCGCAYSKIENFAKFRSNLENLRREMANLIILRTSVQVIIAEAKRDGHELPNRARVNEWREQVEKLDTELDAELKLGKQEVPKGQSIPGPSAQSKCLDSVLKSLNREDVNRIGVWGMGGVGKTTLVRTLNNTPSFMQPFSMVIWVTVSKQFDKRRVQIDIAERLKLGTTMEESMESTARRIFQRLQLEEKLLLILDDVWEAVDLDHLGVPEPDDHPGWKLLLTSRSLDVCRQMKTDKDIRVEVLDDEES</sequence>
<name>A0AA88QNU8_9ASTE</name>
<dbReference type="FunFam" id="3.40.50.300:FF:001091">
    <property type="entry name" value="Probable disease resistance protein At1g61300"/>
    <property type="match status" value="1"/>
</dbReference>
<protein>
    <recommendedName>
        <fullName evidence="2">NB-ARC domain-containing protein</fullName>
    </recommendedName>
</protein>
<accession>A0AA88QNU8</accession>
<dbReference type="InterPro" id="IPR050905">
    <property type="entry name" value="Plant_NBS-LRR"/>
</dbReference>
<evidence type="ECO:0000256" key="1">
    <source>
        <dbReference type="ARBA" id="ARBA00022821"/>
    </source>
</evidence>
<dbReference type="PRINTS" id="PR00364">
    <property type="entry name" value="DISEASERSIST"/>
</dbReference>
<keyword evidence="1" id="KW-0611">Plant defense</keyword>
<comment type="caution">
    <text evidence="3">The sequence shown here is derived from an EMBL/GenBank/DDBJ whole genome shotgun (WGS) entry which is preliminary data.</text>
</comment>
<dbReference type="EMBL" id="JAVXUO010002930">
    <property type="protein sequence ID" value="KAK2968241.1"/>
    <property type="molecule type" value="Genomic_DNA"/>
</dbReference>
<dbReference type="PANTHER" id="PTHR33463">
    <property type="entry name" value="NB-ARC DOMAIN-CONTAINING PROTEIN-RELATED"/>
    <property type="match status" value="1"/>
</dbReference>
<dbReference type="GO" id="GO:0006952">
    <property type="term" value="P:defense response"/>
    <property type="evidence" value="ECO:0007669"/>
    <property type="project" value="UniProtKB-KW"/>
</dbReference>
<dbReference type="InterPro" id="IPR027417">
    <property type="entry name" value="P-loop_NTPase"/>
</dbReference>
<gene>
    <name evidence="3" type="ORF">RJ640_002090</name>
</gene>
<dbReference type="Gene3D" id="3.40.50.300">
    <property type="entry name" value="P-loop containing nucleotide triphosphate hydrolases"/>
    <property type="match status" value="1"/>
</dbReference>
<evidence type="ECO:0000313" key="4">
    <source>
        <dbReference type="Proteomes" id="UP001187471"/>
    </source>
</evidence>
<reference evidence="3" key="1">
    <citation type="submission" date="2022-12" db="EMBL/GenBank/DDBJ databases">
        <title>Draft genome assemblies for two species of Escallonia (Escalloniales).</title>
        <authorList>
            <person name="Chanderbali A."/>
            <person name="Dervinis C."/>
            <person name="Anghel I."/>
            <person name="Soltis D."/>
            <person name="Soltis P."/>
            <person name="Zapata F."/>
        </authorList>
    </citation>
    <scope>NUCLEOTIDE SEQUENCE</scope>
    <source>
        <strain evidence="3">UCBG92.1500</strain>
        <tissue evidence="3">Leaf</tissue>
    </source>
</reference>